<feature type="region of interest" description="Disordered" evidence="1">
    <location>
        <begin position="105"/>
        <end position="188"/>
    </location>
</feature>
<dbReference type="AlphaFoldDB" id="A0A9P5ZCQ6"/>
<protein>
    <submittedName>
        <fullName evidence="3">Uncharacterized protein</fullName>
    </submittedName>
</protein>
<keyword evidence="2" id="KW-1133">Transmembrane helix</keyword>
<accession>A0A9P5ZCQ6</accession>
<dbReference type="OrthoDB" id="2657661at2759"/>
<dbReference type="EMBL" id="MU155138">
    <property type="protein sequence ID" value="KAF9485036.1"/>
    <property type="molecule type" value="Genomic_DNA"/>
</dbReference>
<feature type="transmembrane region" description="Helical" evidence="2">
    <location>
        <begin position="616"/>
        <end position="636"/>
    </location>
</feature>
<comment type="caution">
    <text evidence="3">The sequence shown here is derived from an EMBL/GenBank/DDBJ whole genome shotgun (WGS) entry which is preliminary data.</text>
</comment>
<sequence length="718" mass="81639">MALAPSPLLRFLHALHRWLLRTYKLQFVGQVLSGVLRRLVLLGRLLRSKLRLSTKGNDKLPKGELATGKDDGKNATTDQVSYTVIRHGDTISLDKASFSMYPFSSGGIRSTSRASRRQGSSRSRSESRSSHHPESNYSHSNIGSVFELPLHPVRTPSGRNRRRQFSTSMPDIHSPITGRPRGDWLHSQPRSSLPELEINLASLVRSASAGYQNDYMIRYQYPPRSDQPDSNLPYSPLSSPRSAIEMEPISPISPFAEVNSPASINQTGLRAPASSGHSQPVSQPLNTNRSGEETHEIRPVLPEDTRRYARRTRKRKIFYNLQIEEVTTVFNHPAAPGGWVRLAHPEGACYYHHPEKRVYTDSYINDPEIRNRVMDDITRLERLQRQFSESILQDATLMIDVNRADKGNFETSYYYVDHSQKTVFLLHPLEAWDINCAQDVQGITSRRHLGYEMQAQYWYFVSLYPDSTTLTAAMVCELRDILLYYIGEIMTSPDSTSPYNLDDLIRILGITGEMEKNALIGYPGTMAVFARHMYIFGHTRFLNCHGESFARIERGFSIFGDPLDKRTWLIKLLSFILFSAPDVHLRALQQMYVDEMLSKSMWLERIKVMNAEWKEYVFFATVMLTSSVGLLTIQSVDVTESPFRSATQILAYLSIIANIGTLILGLVLMSQDPQRHREMGDDTASCSHLYWVLIPVAKAGFSKNLFVNDVMLNYALRI</sequence>
<name>A0A9P5ZCQ6_9AGAR</name>
<feature type="compositionally biased region" description="Low complexity" evidence="1">
    <location>
        <begin position="109"/>
        <end position="122"/>
    </location>
</feature>
<feature type="compositionally biased region" description="Polar residues" evidence="1">
    <location>
        <begin position="275"/>
        <end position="289"/>
    </location>
</feature>
<dbReference type="Proteomes" id="UP000807469">
    <property type="component" value="Unassembled WGS sequence"/>
</dbReference>
<evidence type="ECO:0000256" key="2">
    <source>
        <dbReference type="SAM" id="Phobius"/>
    </source>
</evidence>
<feature type="transmembrane region" description="Helical" evidence="2">
    <location>
        <begin position="648"/>
        <end position="669"/>
    </location>
</feature>
<keyword evidence="2" id="KW-0472">Membrane</keyword>
<feature type="region of interest" description="Disordered" evidence="1">
    <location>
        <begin position="220"/>
        <end position="242"/>
    </location>
</feature>
<evidence type="ECO:0000256" key="1">
    <source>
        <dbReference type="SAM" id="MobiDB-lite"/>
    </source>
</evidence>
<keyword evidence="4" id="KW-1185">Reference proteome</keyword>
<feature type="compositionally biased region" description="Basic and acidic residues" evidence="1">
    <location>
        <begin position="56"/>
        <end position="73"/>
    </location>
</feature>
<gene>
    <name evidence="3" type="ORF">BDN70DRAFT_927827</name>
</gene>
<feature type="region of interest" description="Disordered" evidence="1">
    <location>
        <begin position="266"/>
        <end position="297"/>
    </location>
</feature>
<organism evidence="3 4">
    <name type="scientific">Pholiota conissans</name>
    <dbReference type="NCBI Taxonomy" id="109636"/>
    <lineage>
        <taxon>Eukaryota</taxon>
        <taxon>Fungi</taxon>
        <taxon>Dikarya</taxon>
        <taxon>Basidiomycota</taxon>
        <taxon>Agaricomycotina</taxon>
        <taxon>Agaricomycetes</taxon>
        <taxon>Agaricomycetidae</taxon>
        <taxon>Agaricales</taxon>
        <taxon>Agaricineae</taxon>
        <taxon>Strophariaceae</taxon>
        <taxon>Pholiota</taxon>
    </lineage>
</organism>
<proteinExistence type="predicted"/>
<evidence type="ECO:0000313" key="4">
    <source>
        <dbReference type="Proteomes" id="UP000807469"/>
    </source>
</evidence>
<feature type="compositionally biased region" description="Basic and acidic residues" evidence="1">
    <location>
        <begin position="123"/>
        <end position="134"/>
    </location>
</feature>
<feature type="compositionally biased region" description="Polar residues" evidence="1">
    <location>
        <begin position="228"/>
        <end position="241"/>
    </location>
</feature>
<feature type="region of interest" description="Disordered" evidence="1">
    <location>
        <begin position="56"/>
        <end position="75"/>
    </location>
</feature>
<reference evidence="3" key="1">
    <citation type="submission" date="2020-11" db="EMBL/GenBank/DDBJ databases">
        <authorList>
            <consortium name="DOE Joint Genome Institute"/>
            <person name="Ahrendt S."/>
            <person name="Riley R."/>
            <person name="Andreopoulos W."/>
            <person name="Labutti K."/>
            <person name="Pangilinan J."/>
            <person name="Ruiz-Duenas F.J."/>
            <person name="Barrasa J.M."/>
            <person name="Sanchez-Garcia M."/>
            <person name="Camarero S."/>
            <person name="Miyauchi S."/>
            <person name="Serrano A."/>
            <person name="Linde D."/>
            <person name="Babiker R."/>
            <person name="Drula E."/>
            <person name="Ayuso-Fernandez I."/>
            <person name="Pacheco R."/>
            <person name="Padilla G."/>
            <person name="Ferreira P."/>
            <person name="Barriuso J."/>
            <person name="Kellner H."/>
            <person name="Castanera R."/>
            <person name="Alfaro M."/>
            <person name="Ramirez L."/>
            <person name="Pisabarro A.G."/>
            <person name="Kuo A."/>
            <person name="Tritt A."/>
            <person name="Lipzen A."/>
            <person name="He G."/>
            <person name="Yan M."/>
            <person name="Ng V."/>
            <person name="Cullen D."/>
            <person name="Martin F."/>
            <person name="Rosso M.-N."/>
            <person name="Henrissat B."/>
            <person name="Hibbett D."/>
            <person name="Martinez A.T."/>
            <person name="Grigoriev I.V."/>
        </authorList>
    </citation>
    <scope>NUCLEOTIDE SEQUENCE</scope>
    <source>
        <strain evidence="3">CIRM-BRFM 674</strain>
    </source>
</reference>
<keyword evidence="2" id="KW-0812">Transmembrane</keyword>
<evidence type="ECO:0000313" key="3">
    <source>
        <dbReference type="EMBL" id="KAF9485036.1"/>
    </source>
</evidence>